<evidence type="ECO:0000313" key="3">
    <source>
        <dbReference type="Proteomes" id="UP000254808"/>
    </source>
</evidence>
<proteinExistence type="predicted"/>
<dbReference type="RefSeq" id="WP_114982545.1">
    <property type="nucleotide sequence ID" value="NZ_CP027806.1"/>
</dbReference>
<gene>
    <name evidence="2" type="ORF">CYPRO_0005</name>
</gene>
<dbReference type="EMBL" id="CP027806">
    <property type="protein sequence ID" value="AXI99295.1"/>
    <property type="molecule type" value="Genomic_DNA"/>
</dbReference>
<dbReference type="AlphaFoldDB" id="A0A345UFP4"/>
<dbReference type="Proteomes" id="UP000254808">
    <property type="component" value="Chromosome"/>
</dbReference>
<feature type="compositionally biased region" description="Polar residues" evidence="1">
    <location>
        <begin position="31"/>
        <end position="44"/>
    </location>
</feature>
<reference evidence="2 3" key="1">
    <citation type="submission" date="2018-03" db="EMBL/GenBank/DDBJ databases">
        <title>Phenotypic and genomic properties of Cyclonatronum proteinivorum gen. nov., sp. nov., a haloalkaliphilic bacteroidete from soda lakes possessing Na+-translocating rhodopsin.</title>
        <authorList>
            <person name="Toshchakov S.V."/>
            <person name="Korzhenkov A."/>
            <person name="Samarov N.I."/>
            <person name="Kublanov I.V."/>
            <person name="Muntyan M.S."/>
            <person name="Sorokin D.Y."/>
        </authorList>
    </citation>
    <scope>NUCLEOTIDE SEQUENCE [LARGE SCALE GENOMIC DNA]</scope>
    <source>
        <strain evidence="2 3">Omega</strain>
    </source>
</reference>
<keyword evidence="3" id="KW-1185">Reference proteome</keyword>
<name>A0A345UFP4_9BACT</name>
<sequence>MKYLILFILIFLLIRIAADAYMRRRERLGTQARNPFTDRQNAGFGQQAPRKSETRRHVGNVEDAQFEVIEEQDEQKKSS</sequence>
<evidence type="ECO:0000256" key="1">
    <source>
        <dbReference type="SAM" id="MobiDB-lite"/>
    </source>
</evidence>
<dbReference type="KEGG" id="cprv:CYPRO_0005"/>
<accession>A0A345UFP4</accession>
<feature type="compositionally biased region" description="Basic and acidic residues" evidence="1">
    <location>
        <begin position="50"/>
        <end position="60"/>
    </location>
</feature>
<evidence type="ECO:0000313" key="2">
    <source>
        <dbReference type="EMBL" id="AXI99295.1"/>
    </source>
</evidence>
<evidence type="ECO:0008006" key="4">
    <source>
        <dbReference type="Google" id="ProtNLM"/>
    </source>
</evidence>
<protein>
    <recommendedName>
        <fullName evidence="4">DUF4834 family protein</fullName>
    </recommendedName>
</protein>
<feature type="region of interest" description="Disordered" evidence="1">
    <location>
        <begin position="29"/>
        <end position="62"/>
    </location>
</feature>
<organism evidence="2 3">
    <name type="scientific">Cyclonatronum proteinivorum</name>
    <dbReference type="NCBI Taxonomy" id="1457365"/>
    <lineage>
        <taxon>Bacteria</taxon>
        <taxon>Pseudomonadati</taxon>
        <taxon>Balneolota</taxon>
        <taxon>Balneolia</taxon>
        <taxon>Balneolales</taxon>
        <taxon>Cyclonatronaceae</taxon>
        <taxon>Cyclonatronum</taxon>
    </lineage>
</organism>